<dbReference type="EMBL" id="MFGO01000031">
    <property type="protein sequence ID" value="OGF40361.1"/>
    <property type="molecule type" value="Genomic_DNA"/>
</dbReference>
<dbReference type="GO" id="GO:0003735">
    <property type="term" value="F:structural constituent of ribosome"/>
    <property type="evidence" value="ECO:0007669"/>
    <property type="project" value="InterPro"/>
</dbReference>
<dbReference type="NCBIfam" id="NF001099">
    <property type="entry name" value="PRK00132.1"/>
    <property type="match status" value="1"/>
</dbReference>
<dbReference type="PANTHER" id="PTHR21569:SF1">
    <property type="entry name" value="SMALL RIBOSOMAL SUBUNIT PROTEIN US9M"/>
    <property type="match status" value="1"/>
</dbReference>
<organism evidence="7 8">
    <name type="scientific">Candidatus Falkowbacteria bacterium RIFOXYD2_FULL_34_120</name>
    <dbReference type="NCBI Taxonomy" id="1798007"/>
    <lineage>
        <taxon>Bacteria</taxon>
        <taxon>Candidatus Falkowiibacteriota</taxon>
    </lineage>
</organism>
<dbReference type="FunFam" id="3.30.230.10:FF:000001">
    <property type="entry name" value="30S ribosomal protein S9"/>
    <property type="match status" value="1"/>
</dbReference>
<evidence type="ECO:0000256" key="6">
    <source>
        <dbReference type="SAM" id="MobiDB-lite"/>
    </source>
</evidence>
<feature type="region of interest" description="Disordered" evidence="6">
    <location>
        <begin position="106"/>
        <end position="125"/>
    </location>
</feature>
<dbReference type="GO" id="GO:0006412">
    <property type="term" value="P:translation"/>
    <property type="evidence" value="ECO:0007669"/>
    <property type="project" value="InterPro"/>
</dbReference>
<reference evidence="7 8" key="1">
    <citation type="journal article" date="2016" name="Nat. Commun.">
        <title>Thousands of microbial genomes shed light on interconnected biogeochemical processes in an aquifer system.</title>
        <authorList>
            <person name="Anantharaman K."/>
            <person name="Brown C.T."/>
            <person name="Hug L.A."/>
            <person name="Sharon I."/>
            <person name="Castelle C.J."/>
            <person name="Probst A.J."/>
            <person name="Thomas B.C."/>
            <person name="Singh A."/>
            <person name="Wilkins M.J."/>
            <person name="Karaoz U."/>
            <person name="Brodie E.L."/>
            <person name="Williams K.H."/>
            <person name="Hubbard S.S."/>
            <person name="Banfield J.F."/>
        </authorList>
    </citation>
    <scope>NUCLEOTIDE SEQUENCE [LARGE SCALE GENOMIC DNA]</scope>
</reference>
<dbReference type="Pfam" id="PF00380">
    <property type="entry name" value="Ribosomal_S9"/>
    <property type="match status" value="1"/>
</dbReference>
<protein>
    <recommendedName>
        <fullName evidence="4">Small ribosomal subunit protein uS9</fullName>
    </recommendedName>
    <alternativeName>
        <fullName evidence="5">30S ribosomal protein S9</fullName>
    </alternativeName>
</protein>
<keyword evidence="2 7" id="KW-0689">Ribosomal protein</keyword>
<comment type="caution">
    <text evidence="7">The sequence shown here is derived from an EMBL/GenBank/DDBJ whole genome shotgun (WGS) entry which is preliminary data.</text>
</comment>
<evidence type="ECO:0000313" key="8">
    <source>
        <dbReference type="Proteomes" id="UP000177579"/>
    </source>
</evidence>
<evidence type="ECO:0000313" key="7">
    <source>
        <dbReference type="EMBL" id="OGF40361.1"/>
    </source>
</evidence>
<dbReference type="InterPro" id="IPR014721">
    <property type="entry name" value="Ribsml_uS5_D2-typ_fold_subgr"/>
</dbReference>
<keyword evidence="3" id="KW-0687">Ribonucleoprotein</keyword>
<name>A0A1F5TPB2_9BACT</name>
<dbReference type="GO" id="GO:0022627">
    <property type="term" value="C:cytosolic small ribosomal subunit"/>
    <property type="evidence" value="ECO:0007669"/>
    <property type="project" value="TreeGrafter"/>
</dbReference>
<comment type="similarity">
    <text evidence="1">Belongs to the universal ribosomal protein uS9 family.</text>
</comment>
<sequence>MEAVGRRKTSIARVRLYKKGTGVIIVNNDKINNIFSVDKVAIIKSPLKLTGLLKELNFSISTTGGGIKGQAEAIRHGIVQALIRDNEELKPVLKAKGWVTRDARIKERKKPGLKKARKAPQWSKR</sequence>
<dbReference type="SUPFAM" id="SSF54211">
    <property type="entry name" value="Ribosomal protein S5 domain 2-like"/>
    <property type="match status" value="1"/>
</dbReference>
<dbReference type="InterPro" id="IPR000754">
    <property type="entry name" value="Ribosomal_uS9"/>
</dbReference>
<dbReference type="InterPro" id="IPR020568">
    <property type="entry name" value="Ribosomal_Su5_D2-typ_SF"/>
</dbReference>
<dbReference type="GO" id="GO:0003723">
    <property type="term" value="F:RNA binding"/>
    <property type="evidence" value="ECO:0007669"/>
    <property type="project" value="TreeGrafter"/>
</dbReference>
<evidence type="ECO:0000256" key="4">
    <source>
        <dbReference type="ARBA" id="ARBA00035259"/>
    </source>
</evidence>
<dbReference type="InterPro" id="IPR023035">
    <property type="entry name" value="Ribosomal_uS9_bac/plastid"/>
</dbReference>
<dbReference type="Proteomes" id="UP000177579">
    <property type="component" value="Unassembled WGS sequence"/>
</dbReference>
<proteinExistence type="inferred from homology"/>
<dbReference type="AlphaFoldDB" id="A0A1F5TPB2"/>
<dbReference type="Gene3D" id="3.30.230.10">
    <property type="match status" value="1"/>
</dbReference>
<accession>A0A1F5TPB2</accession>
<evidence type="ECO:0000256" key="5">
    <source>
        <dbReference type="ARBA" id="ARBA00035523"/>
    </source>
</evidence>
<evidence type="ECO:0000256" key="1">
    <source>
        <dbReference type="ARBA" id="ARBA00005251"/>
    </source>
</evidence>
<evidence type="ECO:0000256" key="2">
    <source>
        <dbReference type="ARBA" id="ARBA00022980"/>
    </source>
</evidence>
<evidence type="ECO:0000256" key="3">
    <source>
        <dbReference type="ARBA" id="ARBA00023274"/>
    </source>
</evidence>
<dbReference type="PANTHER" id="PTHR21569">
    <property type="entry name" value="RIBOSOMAL PROTEIN S9"/>
    <property type="match status" value="1"/>
</dbReference>
<gene>
    <name evidence="7" type="ORF">A2531_00405</name>
</gene>